<accession>C9ZV45</accession>
<evidence type="ECO:0000313" key="1">
    <source>
        <dbReference type="EMBL" id="CBH13283.1"/>
    </source>
</evidence>
<protein>
    <submittedName>
        <fullName evidence="1">Uncharacterized protein</fullName>
    </submittedName>
</protein>
<dbReference type="AlphaFoldDB" id="C9ZV45"/>
<dbReference type="KEGG" id="tbg:TbgDal_VIII2310"/>
<name>C9ZV45_TRYB9</name>
<dbReference type="GeneID" id="23863404"/>
<evidence type="ECO:0000313" key="2">
    <source>
        <dbReference type="Proteomes" id="UP000002316"/>
    </source>
</evidence>
<proteinExistence type="predicted"/>
<sequence>MRCSARLAAVFTPAMPHLDAFLRRHTRPDHRLRHHPLWLSEEDLQHLGNISIDRTNHCGSSLCKADGPLPTVLVEAPRTVFLYNMDQLPPECEVRWQFPPVDVPSSVSSMTGYKLKSRELLEKARHEMGYESNWWGTKAAWAKKGVMVDMNLLPTPVPSLHVSQFLHISFLVNGDHVLKNSYISGKTGSLKSWTSHEGVPSAYEDFQRLVKEHMQAHSFASPLYFSESSLRNAGISIRPGVHPLDFSDVQHTNSYIGNRKLALQELTTTYQQYYHLSQLVFPAGYRIPRSVVEVERQNPGVPIHGMTGRLLSVPELHPEAIVNSSAPELAPFVMRGSNETGSNEPNNVSSVVDLESPCAAYGRNLWYLPQDVLEAGGVVDPNAMPVEAAVGSHSDKRRRKLYNVEQLVIPLEGYKAVGCIATMNRFVQSDKPPCAGTLAGDELG</sequence>
<reference evidence="2" key="1">
    <citation type="journal article" date="2010" name="PLoS Negl. Trop. Dis.">
        <title>The genome sequence of Trypanosoma brucei gambiense, causative agent of chronic human african trypanosomiasis.</title>
        <authorList>
            <person name="Jackson A.P."/>
            <person name="Sanders M."/>
            <person name="Berry A."/>
            <person name="McQuillan J."/>
            <person name="Aslett M.A."/>
            <person name="Quail M.A."/>
            <person name="Chukualim B."/>
            <person name="Capewell P."/>
            <person name="MacLeod A."/>
            <person name="Melville S.E."/>
            <person name="Gibson W."/>
            <person name="Barry J.D."/>
            <person name="Berriman M."/>
            <person name="Hertz-Fowler C."/>
        </authorList>
    </citation>
    <scope>NUCLEOTIDE SEQUENCE [LARGE SCALE GENOMIC DNA]</scope>
    <source>
        <strain evidence="2">MHOM/CI/86/DAL972</strain>
    </source>
</reference>
<dbReference type="VEuPathDB" id="TriTrypDB:Tbg972.8.2310"/>
<gene>
    <name evidence="1" type="ORF">TbgDal_VIII2310</name>
</gene>
<organism evidence="1 2">
    <name type="scientific">Trypanosoma brucei gambiense (strain MHOM/CI/86/DAL972)</name>
    <dbReference type="NCBI Taxonomy" id="679716"/>
    <lineage>
        <taxon>Eukaryota</taxon>
        <taxon>Discoba</taxon>
        <taxon>Euglenozoa</taxon>
        <taxon>Kinetoplastea</taxon>
        <taxon>Metakinetoplastina</taxon>
        <taxon>Trypanosomatida</taxon>
        <taxon>Trypanosomatidae</taxon>
        <taxon>Trypanosoma</taxon>
    </lineage>
</organism>
<dbReference type="RefSeq" id="XP_011775560.1">
    <property type="nucleotide sequence ID" value="XM_011777258.1"/>
</dbReference>
<dbReference type="EMBL" id="FN554971">
    <property type="protein sequence ID" value="CBH13283.1"/>
    <property type="molecule type" value="Genomic_DNA"/>
</dbReference>
<dbReference type="OrthoDB" id="238810at2759"/>
<dbReference type="Proteomes" id="UP000002316">
    <property type="component" value="Chromosome 8"/>
</dbReference>